<evidence type="ECO:0000256" key="1">
    <source>
        <dbReference type="SAM" id="Phobius"/>
    </source>
</evidence>
<organism evidence="3 4">
    <name type="scientific">Burkholderia pseudomultivorans</name>
    <dbReference type="NCBI Taxonomy" id="1207504"/>
    <lineage>
        <taxon>Bacteria</taxon>
        <taxon>Pseudomonadati</taxon>
        <taxon>Pseudomonadota</taxon>
        <taxon>Betaproteobacteria</taxon>
        <taxon>Burkholderiales</taxon>
        <taxon>Burkholderiaceae</taxon>
        <taxon>Burkholderia</taxon>
        <taxon>Burkholderia cepacia complex</taxon>
    </lineage>
</organism>
<proteinExistence type="predicted"/>
<keyword evidence="1" id="KW-1133">Transmembrane helix</keyword>
<evidence type="ECO:0000313" key="4">
    <source>
        <dbReference type="Proteomes" id="UP000494162"/>
    </source>
</evidence>
<name>A0A6P2R1D5_9BURK</name>
<evidence type="ECO:0000313" key="2">
    <source>
        <dbReference type="EMBL" id="MDR8756547.1"/>
    </source>
</evidence>
<feature type="transmembrane region" description="Helical" evidence="1">
    <location>
        <begin position="31"/>
        <end position="52"/>
    </location>
</feature>
<dbReference type="AlphaFoldDB" id="A0A6P2R1D5"/>
<reference evidence="2 5" key="1">
    <citation type="submission" date="2019-06" db="EMBL/GenBank/DDBJ databases">
        <title>Evolution of Burkholderia multivorans in the lungs of Cystic Fibrosis patients.</title>
        <authorList>
            <person name="Moreira L.M."/>
        </authorList>
    </citation>
    <scope>NUCLEOTIDE SEQUENCE [LARGE SCALE GENOMIC DNA]</scope>
    <source>
        <strain evidence="2 5">VC13239</strain>
    </source>
</reference>
<reference evidence="3 4" key="2">
    <citation type="submission" date="2019-09" db="EMBL/GenBank/DDBJ databases">
        <authorList>
            <person name="Depoorter E."/>
        </authorList>
    </citation>
    <scope>NUCLEOTIDE SEQUENCE [LARGE SCALE GENOMIC DNA]</scope>
    <source>
        <strain evidence="3">LMG 26883</strain>
    </source>
</reference>
<gene>
    <name evidence="3" type="ORF">BPS26883_06269</name>
    <name evidence="2" type="ORF">FEQ00_04984</name>
</gene>
<keyword evidence="1" id="KW-0472">Membrane</keyword>
<dbReference type="EMBL" id="CABVPP010000081">
    <property type="protein sequence ID" value="VWC28506.1"/>
    <property type="molecule type" value="Genomic_DNA"/>
</dbReference>
<dbReference type="RefSeq" id="WP_174904322.1">
    <property type="nucleotide sequence ID" value="NZ_CABVPP010000081.1"/>
</dbReference>
<dbReference type="Proteomes" id="UP001248067">
    <property type="component" value="Unassembled WGS sequence"/>
</dbReference>
<protein>
    <submittedName>
        <fullName evidence="3">Uncharacterized protein</fullName>
    </submittedName>
</protein>
<dbReference type="GeneID" id="93173331"/>
<evidence type="ECO:0000313" key="3">
    <source>
        <dbReference type="EMBL" id="VWC28506.1"/>
    </source>
</evidence>
<accession>A0A6P2R1D5</accession>
<sequence>MTQMMLDMHAAFAAPAARAPAAIAQRFAGVAIVVGGAAVLVAHALHAIAPAAGG</sequence>
<keyword evidence="5" id="KW-1185">Reference proteome</keyword>
<dbReference type="Proteomes" id="UP000494162">
    <property type="component" value="Unassembled WGS sequence"/>
</dbReference>
<keyword evidence="1" id="KW-0812">Transmembrane</keyword>
<dbReference type="EMBL" id="VJSY01000043">
    <property type="protein sequence ID" value="MDR8756547.1"/>
    <property type="molecule type" value="Genomic_DNA"/>
</dbReference>
<evidence type="ECO:0000313" key="5">
    <source>
        <dbReference type="Proteomes" id="UP001248067"/>
    </source>
</evidence>